<dbReference type="Pfam" id="PF13439">
    <property type="entry name" value="Glyco_transf_4"/>
    <property type="match status" value="1"/>
</dbReference>
<evidence type="ECO:0000313" key="4">
    <source>
        <dbReference type="EMBL" id="RAR51137.1"/>
    </source>
</evidence>
<dbReference type="EMBL" id="QLSV01000001">
    <property type="protein sequence ID" value="RAR51137.1"/>
    <property type="molecule type" value="Genomic_DNA"/>
</dbReference>
<dbReference type="AlphaFoldDB" id="A0A328X3L1"/>
<evidence type="ECO:0000256" key="1">
    <source>
        <dbReference type="ARBA" id="ARBA00022679"/>
    </source>
</evidence>
<dbReference type="Gene3D" id="3.40.50.2000">
    <property type="entry name" value="Glycogen Phosphorylase B"/>
    <property type="match status" value="2"/>
</dbReference>
<dbReference type="Proteomes" id="UP000249518">
    <property type="component" value="Unassembled WGS sequence"/>
</dbReference>
<dbReference type="PANTHER" id="PTHR46401">
    <property type="entry name" value="GLYCOSYLTRANSFERASE WBBK-RELATED"/>
    <property type="match status" value="1"/>
</dbReference>
<dbReference type="PANTHER" id="PTHR46401:SF2">
    <property type="entry name" value="GLYCOSYLTRANSFERASE WBBK-RELATED"/>
    <property type="match status" value="1"/>
</dbReference>
<dbReference type="CDD" id="cd03811">
    <property type="entry name" value="GT4_GT28_WabH-like"/>
    <property type="match status" value="1"/>
</dbReference>
<keyword evidence="5" id="KW-1185">Reference proteome</keyword>
<feature type="domain" description="Glycosyltransferase subfamily 4-like N-terminal" evidence="3">
    <location>
        <begin position="13"/>
        <end position="181"/>
    </location>
</feature>
<dbReference type="OrthoDB" id="798298at2"/>
<evidence type="ECO:0000259" key="2">
    <source>
        <dbReference type="Pfam" id="PF00534"/>
    </source>
</evidence>
<organism evidence="4 5">
    <name type="scientific">Flavobacterium lacus</name>
    <dbReference type="NCBI Taxonomy" id="1353778"/>
    <lineage>
        <taxon>Bacteria</taxon>
        <taxon>Pseudomonadati</taxon>
        <taxon>Bacteroidota</taxon>
        <taxon>Flavobacteriia</taxon>
        <taxon>Flavobacteriales</taxon>
        <taxon>Flavobacteriaceae</taxon>
        <taxon>Flavobacterium</taxon>
    </lineage>
</organism>
<gene>
    <name evidence="4" type="ORF">B0I10_101313</name>
</gene>
<dbReference type="SUPFAM" id="SSF53756">
    <property type="entry name" value="UDP-Glycosyltransferase/glycogen phosphorylase"/>
    <property type="match status" value="1"/>
</dbReference>
<proteinExistence type="predicted"/>
<dbReference type="Pfam" id="PF00534">
    <property type="entry name" value="Glycos_transf_1"/>
    <property type="match status" value="1"/>
</dbReference>
<comment type="caution">
    <text evidence="4">The sequence shown here is derived from an EMBL/GenBank/DDBJ whole genome shotgun (WGS) entry which is preliminary data.</text>
</comment>
<sequence length="403" mass="45652">MKKILLIMPYGSVGGMERLALNFYSKYKEQGFEVKAIKIIQLPSDIITFNEDEIALSKVDFNQMSFISRLLFYVKIPFVIRKVVKKYDITHSISFGDMANVFSSLSFTKEYKIASIHALKSVEFVNKNFLATVFKLAFKTSYYFFDKVVCISEAIKKDLIQNCGYAFSRNLTVIYNPHDVQEINRLSMIEIDLEDEMKLFQNNKVVLFLGRLSCQKAPWHLIKSFSLVVGEEKNLKLVLIGDGDENVTSYLTQLVATLDLTESVVFLGRKSNPYHYLKSATVLALSSYYEGTPNVIVEAIATETPIVSSNCTDGIMELMSIHQQATSSDLIITESGVVTPNFFKGSLAIPHNNDFTHEEKLFAKALSLVLQDSTFKENLITNQEQLLSKFDLDRIASSYLKPL</sequence>
<protein>
    <submittedName>
        <fullName evidence="4">Glycosyltransferase involved in cell wall biosynthesis</fullName>
    </submittedName>
</protein>
<keyword evidence="1 4" id="KW-0808">Transferase</keyword>
<dbReference type="GO" id="GO:0016757">
    <property type="term" value="F:glycosyltransferase activity"/>
    <property type="evidence" value="ECO:0007669"/>
    <property type="project" value="InterPro"/>
</dbReference>
<evidence type="ECO:0000259" key="3">
    <source>
        <dbReference type="Pfam" id="PF13439"/>
    </source>
</evidence>
<reference evidence="4 5" key="1">
    <citation type="submission" date="2018-06" db="EMBL/GenBank/DDBJ databases">
        <title>Genomic Encyclopedia of Type Strains, Phase III (KMG-III): the genomes of soil and plant-associated and newly described type strains.</title>
        <authorList>
            <person name="Whitman W."/>
        </authorList>
    </citation>
    <scope>NUCLEOTIDE SEQUENCE [LARGE SCALE GENOMIC DNA]</scope>
    <source>
        <strain evidence="4 5">CGMCC 1.12504</strain>
    </source>
</reference>
<accession>A0A328X3L1</accession>
<name>A0A328X3L1_9FLAO</name>
<evidence type="ECO:0000313" key="5">
    <source>
        <dbReference type="Proteomes" id="UP000249518"/>
    </source>
</evidence>
<dbReference type="RefSeq" id="WP_112084716.1">
    <property type="nucleotide sequence ID" value="NZ_QLSV01000001.1"/>
</dbReference>
<dbReference type="InterPro" id="IPR028098">
    <property type="entry name" value="Glyco_trans_4-like_N"/>
</dbReference>
<dbReference type="GO" id="GO:0009103">
    <property type="term" value="P:lipopolysaccharide biosynthetic process"/>
    <property type="evidence" value="ECO:0007669"/>
    <property type="project" value="TreeGrafter"/>
</dbReference>
<feature type="domain" description="Glycosyl transferase family 1" evidence="2">
    <location>
        <begin position="199"/>
        <end position="319"/>
    </location>
</feature>
<dbReference type="InterPro" id="IPR001296">
    <property type="entry name" value="Glyco_trans_1"/>
</dbReference>